<keyword evidence="4 5" id="KW-1133">Transmembrane helix</keyword>
<dbReference type="OrthoDB" id="6285106at2759"/>
<evidence type="ECO:0000256" key="1">
    <source>
        <dbReference type="ARBA" id="ARBA00004479"/>
    </source>
</evidence>
<keyword evidence="8" id="KW-1185">Reference proteome</keyword>
<dbReference type="AlphaFoldDB" id="A0A8S1CUD0"/>
<evidence type="ECO:0000256" key="5">
    <source>
        <dbReference type="SAM" id="Phobius"/>
    </source>
</evidence>
<dbReference type="PANTHER" id="PTHR13055:SF12">
    <property type="entry name" value="LD40707P"/>
    <property type="match status" value="1"/>
</dbReference>
<evidence type="ECO:0000256" key="6">
    <source>
        <dbReference type="SAM" id="SignalP"/>
    </source>
</evidence>
<keyword evidence="5" id="KW-0472">Membrane</keyword>
<sequence length="673" mass="77471">MEFVQCILFVAVIISPICATEKSETNPFIGNLVNDTDKIDPYNSTRWTFTQSESLVQFLWTDMDGNAEAKYVPDYSPAVIGLPFDFNLFGQNIRKVEVMREGGIRSADPEQWWVAVPLKVGEFGLTPCEIKFLLKGASLSIQWQYRPQESCNTVNSDDELSYQLKIHANGSIDFVYKQIPFGNLKDFQVKFPDVGSKFGVSYQYKVPASFDTFTLGLHMNVNETDIKDNTVVSVRPQPQCTTFRSLTSCMVGAKNANISCAWCSKAEICSSKRDFLGEVWMENGCDCPRPLQPEIYSWLSGTTITFIIIGMTLTVLMVVSLIAHYYINKVREDLYRLTKDKSIGPLEFKFDTHHATQWTMFNSKKVAEELWVNMDKENGVKTVMNHIGPEVIHLPFEFQFFDLNIRKIEVLKEGGVRSADPKTNWFMIPVTVGKLGLTPCQIRFFFKVPSLAIQWKCREHCSMEDQSTELSFQMSLFMTGRIEFIYKKIPFGNLRNFRANFADIGQKIGVNYRYELPKLNTHFVLGIELNVDELEIEENTVINVKSRQMCTNYRTCGSCLSEKTKYLTQLDCYWCRKLEMCTSLRDFLGDFWESCDIFTYEQPFCGEILYQGVTEKDDSDYIESFFMMYYAATAISMLILIVILVIMFRLGCFINFNFDFIHHQGGRGRQGRQ</sequence>
<gene>
    <name evidence="7" type="ORF">CLODIP_2_CD00476</name>
</gene>
<dbReference type="InterPro" id="IPR031152">
    <property type="entry name" value="PLXDC"/>
</dbReference>
<evidence type="ECO:0008006" key="9">
    <source>
        <dbReference type="Google" id="ProtNLM"/>
    </source>
</evidence>
<dbReference type="EMBL" id="CADEPI010000066">
    <property type="protein sequence ID" value="CAB3371811.1"/>
    <property type="molecule type" value="Genomic_DNA"/>
</dbReference>
<proteinExistence type="predicted"/>
<accession>A0A8S1CUD0</accession>
<feature type="chain" id="PRO_5035861514" description="PSI domain-containing protein" evidence="6">
    <location>
        <begin position="20"/>
        <end position="673"/>
    </location>
</feature>
<evidence type="ECO:0000256" key="2">
    <source>
        <dbReference type="ARBA" id="ARBA00022692"/>
    </source>
</evidence>
<evidence type="ECO:0000313" key="7">
    <source>
        <dbReference type="EMBL" id="CAB3371811.1"/>
    </source>
</evidence>
<comment type="subcellular location">
    <subcellularLocation>
        <location evidence="1">Membrane</location>
        <topology evidence="1">Single-pass type I membrane protein</topology>
    </subcellularLocation>
</comment>
<protein>
    <recommendedName>
        <fullName evidence="9">PSI domain-containing protein</fullName>
    </recommendedName>
</protein>
<evidence type="ECO:0000256" key="4">
    <source>
        <dbReference type="ARBA" id="ARBA00022989"/>
    </source>
</evidence>
<dbReference type="Proteomes" id="UP000494165">
    <property type="component" value="Unassembled WGS sequence"/>
</dbReference>
<evidence type="ECO:0000313" key="8">
    <source>
        <dbReference type="Proteomes" id="UP000494165"/>
    </source>
</evidence>
<organism evidence="7 8">
    <name type="scientific">Cloeon dipterum</name>
    <dbReference type="NCBI Taxonomy" id="197152"/>
    <lineage>
        <taxon>Eukaryota</taxon>
        <taxon>Metazoa</taxon>
        <taxon>Ecdysozoa</taxon>
        <taxon>Arthropoda</taxon>
        <taxon>Hexapoda</taxon>
        <taxon>Insecta</taxon>
        <taxon>Pterygota</taxon>
        <taxon>Palaeoptera</taxon>
        <taxon>Ephemeroptera</taxon>
        <taxon>Pisciforma</taxon>
        <taxon>Baetidae</taxon>
        <taxon>Cloeon</taxon>
    </lineage>
</organism>
<feature type="transmembrane region" description="Helical" evidence="5">
    <location>
        <begin position="626"/>
        <end position="648"/>
    </location>
</feature>
<keyword evidence="2 5" id="KW-0812">Transmembrane</keyword>
<name>A0A8S1CUD0_9INSE</name>
<dbReference type="GO" id="GO:0016020">
    <property type="term" value="C:membrane"/>
    <property type="evidence" value="ECO:0007669"/>
    <property type="project" value="UniProtKB-SubCell"/>
</dbReference>
<reference evidence="7 8" key="1">
    <citation type="submission" date="2020-04" db="EMBL/GenBank/DDBJ databases">
        <authorList>
            <person name="Alioto T."/>
            <person name="Alioto T."/>
            <person name="Gomez Garrido J."/>
        </authorList>
    </citation>
    <scope>NUCLEOTIDE SEQUENCE [LARGE SCALE GENOMIC DNA]</scope>
</reference>
<evidence type="ECO:0000256" key="3">
    <source>
        <dbReference type="ARBA" id="ARBA00022729"/>
    </source>
</evidence>
<feature type="signal peptide" evidence="6">
    <location>
        <begin position="1"/>
        <end position="19"/>
    </location>
</feature>
<feature type="transmembrane region" description="Helical" evidence="5">
    <location>
        <begin position="295"/>
        <end position="327"/>
    </location>
</feature>
<comment type="caution">
    <text evidence="7">The sequence shown here is derived from an EMBL/GenBank/DDBJ whole genome shotgun (WGS) entry which is preliminary data.</text>
</comment>
<dbReference type="PANTHER" id="PTHR13055">
    <property type="entry name" value="TUMOR ENDOTHELIAL MARKER 7 RELATED"/>
    <property type="match status" value="1"/>
</dbReference>
<keyword evidence="3 6" id="KW-0732">Signal</keyword>